<protein>
    <submittedName>
        <fullName evidence="1">Uncharacterized protein</fullName>
    </submittedName>
</protein>
<gene>
    <name evidence="1" type="ORF">PMAYCL1PPCAC_28127</name>
</gene>
<proteinExistence type="predicted"/>
<reference evidence="2" key="1">
    <citation type="submission" date="2022-10" db="EMBL/GenBank/DDBJ databases">
        <title>Genome assembly of Pristionchus species.</title>
        <authorList>
            <person name="Yoshida K."/>
            <person name="Sommer R.J."/>
        </authorList>
    </citation>
    <scope>NUCLEOTIDE SEQUENCE [LARGE SCALE GENOMIC DNA]</scope>
    <source>
        <strain evidence="2">RS5460</strain>
    </source>
</reference>
<feature type="non-terminal residue" evidence="1">
    <location>
        <position position="1"/>
    </location>
</feature>
<keyword evidence="2" id="KW-1185">Reference proteome</keyword>
<dbReference type="EMBL" id="BTRK01000006">
    <property type="protein sequence ID" value="GMR57932.1"/>
    <property type="molecule type" value="Genomic_DNA"/>
</dbReference>
<evidence type="ECO:0000313" key="2">
    <source>
        <dbReference type="Proteomes" id="UP001328107"/>
    </source>
</evidence>
<feature type="non-terminal residue" evidence="1">
    <location>
        <position position="200"/>
    </location>
</feature>
<dbReference type="Proteomes" id="UP001328107">
    <property type="component" value="Unassembled WGS sequence"/>
</dbReference>
<dbReference type="AlphaFoldDB" id="A0AAN5D8E5"/>
<name>A0AAN5D8E5_9BILA</name>
<evidence type="ECO:0000313" key="1">
    <source>
        <dbReference type="EMBL" id="GMR57932.1"/>
    </source>
</evidence>
<organism evidence="1 2">
    <name type="scientific">Pristionchus mayeri</name>
    <dbReference type="NCBI Taxonomy" id="1317129"/>
    <lineage>
        <taxon>Eukaryota</taxon>
        <taxon>Metazoa</taxon>
        <taxon>Ecdysozoa</taxon>
        <taxon>Nematoda</taxon>
        <taxon>Chromadorea</taxon>
        <taxon>Rhabditida</taxon>
        <taxon>Rhabditina</taxon>
        <taxon>Diplogasteromorpha</taxon>
        <taxon>Diplogasteroidea</taxon>
        <taxon>Neodiplogasteridae</taxon>
        <taxon>Pristionchus</taxon>
    </lineage>
</organism>
<comment type="caution">
    <text evidence="1">The sequence shown here is derived from an EMBL/GenBank/DDBJ whole genome shotgun (WGS) entry which is preliminary data.</text>
</comment>
<sequence>ISLSLSTFNSVSTGKYEKHINRYKYDCISYVHKSHVSGVVECIVPFVNGKCQGYRLNEMSIEKEGRIPLRSRAKPVEQISEGGRNGRVWSWCAAFCHLLIRHHLHEFFVVDLTVAIHVDLLDHLVDLVFGELHAHVHHEVAEFLRGDDAVAVFVEHLKSFPDHLRVRLFHHPLHHHAEFRELDLSVAVNVDLVDHFQYFL</sequence>
<accession>A0AAN5D8E5</accession>